<proteinExistence type="predicted"/>
<dbReference type="AlphaFoldDB" id="A0A426XDR8"/>
<evidence type="ECO:0000256" key="1">
    <source>
        <dbReference type="SAM" id="MobiDB-lite"/>
    </source>
</evidence>
<organism evidence="2 3">
    <name type="scientific">Ensete ventricosum</name>
    <name type="common">Abyssinian banana</name>
    <name type="synonym">Musa ensete</name>
    <dbReference type="NCBI Taxonomy" id="4639"/>
    <lineage>
        <taxon>Eukaryota</taxon>
        <taxon>Viridiplantae</taxon>
        <taxon>Streptophyta</taxon>
        <taxon>Embryophyta</taxon>
        <taxon>Tracheophyta</taxon>
        <taxon>Spermatophyta</taxon>
        <taxon>Magnoliopsida</taxon>
        <taxon>Liliopsida</taxon>
        <taxon>Zingiberales</taxon>
        <taxon>Musaceae</taxon>
        <taxon>Ensete</taxon>
    </lineage>
</organism>
<feature type="region of interest" description="Disordered" evidence="1">
    <location>
        <begin position="130"/>
        <end position="160"/>
    </location>
</feature>
<dbReference type="EMBL" id="AMZH03022080">
    <property type="protein sequence ID" value="RRT37619.1"/>
    <property type="molecule type" value="Genomic_DNA"/>
</dbReference>
<protein>
    <submittedName>
        <fullName evidence="2">Uncharacterized protein</fullName>
    </submittedName>
</protein>
<gene>
    <name evidence="2" type="ORF">B296_00047667</name>
</gene>
<evidence type="ECO:0000313" key="2">
    <source>
        <dbReference type="EMBL" id="RRT37619.1"/>
    </source>
</evidence>
<evidence type="ECO:0000313" key="3">
    <source>
        <dbReference type="Proteomes" id="UP000287651"/>
    </source>
</evidence>
<accession>A0A426XDR8</accession>
<sequence length="173" mass="18675">MPSFAGGRQVDGEIFPHRQVAPPVVGRRECLSGHSESTGGRNCCARIAVMPPPPTNAVPDTGLRRISSHAIRQWSIDPLLDGLLAELCTSIDISTNCALVVVNEAPSHKPLIFCCSSPLSMYKTFDMRQQSNSCSPANEDGAPHASDSHADSLFLKGPLDGRRKRSNREIILS</sequence>
<name>A0A426XDR8_ENSVE</name>
<reference evidence="2 3" key="1">
    <citation type="journal article" date="2014" name="Agronomy (Basel)">
        <title>A Draft Genome Sequence for Ensete ventricosum, the Drought-Tolerant Tree Against Hunger.</title>
        <authorList>
            <person name="Harrison J."/>
            <person name="Moore K.A."/>
            <person name="Paszkiewicz K."/>
            <person name="Jones T."/>
            <person name="Grant M."/>
            <person name="Ambacheew D."/>
            <person name="Muzemil S."/>
            <person name="Studholme D.J."/>
        </authorList>
    </citation>
    <scope>NUCLEOTIDE SEQUENCE [LARGE SCALE GENOMIC DNA]</scope>
</reference>
<dbReference type="Proteomes" id="UP000287651">
    <property type="component" value="Unassembled WGS sequence"/>
</dbReference>
<comment type="caution">
    <text evidence="2">The sequence shown here is derived from an EMBL/GenBank/DDBJ whole genome shotgun (WGS) entry which is preliminary data.</text>
</comment>